<protein>
    <submittedName>
        <fullName evidence="1">Putative transposase</fullName>
    </submittedName>
</protein>
<evidence type="ECO:0000313" key="1">
    <source>
        <dbReference type="EMBL" id="SEN23057.1"/>
    </source>
</evidence>
<proteinExistence type="predicted"/>
<organism evidence="1 2">
    <name type="scientific">Nitrosospira multiformis</name>
    <dbReference type="NCBI Taxonomy" id="1231"/>
    <lineage>
        <taxon>Bacteria</taxon>
        <taxon>Pseudomonadati</taxon>
        <taxon>Pseudomonadota</taxon>
        <taxon>Betaproteobacteria</taxon>
        <taxon>Nitrosomonadales</taxon>
        <taxon>Nitrosomonadaceae</taxon>
        <taxon>Nitrosospira</taxon>
    </lineage>
</organism>
<dbReference type="AlphaFoldDB" id="A0A1H8EVY4"/>
<dbReference type="EMBL" id="FOCT01000003">
    <property type="protein sequence ID" value="SEN23057.1"/>
    <property type="molecule type" value="Genomic_DNA"/>
</dbReference>
<reference evidence="1 2" key="1">
    <citation type="submission" date="2016-10" db="EMBL/GenBank/DDBJ databases">
        <authorList>
            <person name="de Groot N.N."/>
        </authorList>
    </citation>
    <scope>NUCLEOTIDE SEQUENCE [LARGE SCALE GENOMIC DNA]</scope>
    <source>
        <strain evidence="1 2">Nl18</strain>
    </source>
</reference>
<accession>A0A1H8EVY4</accession>
<dbReference type="Proteomes" id="UP000183898">
    <property type="component" value="Unassembled WGS sequence"/>
</dbReference>
<evidence type="ECO:0000313" key="2">
    <source>
        <dbReference type="Proteomes" id="UP000183898"/>
    </source>
</evidence>
<gene>
    <name evidence="1" type="ORF">SAMN05216404_103149</name>
</gene>
<name>A0A1H8EVY4_9PROT</name>
<sequence>MSRKGNCWDNRVIERFFLNLKMECVWQQDYADHAELNAILPIHHQLLQRYSAVLELGYLFPTAYERIMTATPPISLSEIT</sequence>